<dbReference type="EMBL" id="ARXU01000003">
    <property type="protein sequence ID" value="KGD62065.1"/>
    <property type="molecule type" value="Genomic_DNA"/>
</dbReference>
<dbReference type="Proteomes" id="UP000029443">
    <property type="component" value="Unassembled WGS sequence"/>
</dbReference>
<protein>
    <submittedName>
        <fullName evidence="1">Uncharacterized protein</fullName>
    </submittedName>
</protein>
<accession>A0ABR4WEV4</accession>
<evidence type="ECO:0000313" key="2">
    <source>
        <dbReference type="Proteomes" id="UP000029443"/>
    </source>
</evidence>
<sequence length="105" mass="11798">MKKNVERAELLKDMIQEAIEDGATTVEEVHQHIAGLPFDALEKLGLFEEKAGNLRDKQRKTIGLVYDTIRKVNQEVGSLISEQFAALEDARTASRNMDSIDPQDD</sequence>
<gene>
    <name evidence="1" type="ORF">T9A_01274</name>
</gene>
<proteinExistence type="predicted"/>
<organism evidence="1 2">
    <name type="scientific">Alcanivorax jadensis T9</name>
    <dbReference type="NCBI Taxonomy" id="1177181"/>
    <lineage>
        <taxon>Bacteria</taxon>
        <taxon>Pseudomonadati</taxon>
        <taxon>Pseudomonadota</taxon>
        <taxon>Gammaproteobacteria</taxon>
        <taxon>Oceanospirillales</taxon>
        <taxon>Alcanivoracaceae</taxon>
        <taxon>Alcanivorax</taxon>
    </lineage>
</organism>
<dbReference type="RefSeq" id="WP_035246126.1">
    <property type="nucleotide sequence ID" value="NZ_ARXU01000003.1"/>
</dbReference>
<name>A0ABR4WEV4_9GAMM</name>
<evidence type="ECO:0000313" key="1">
    <source>
        <dbReference type="EMBL" id="KGD62065.1"/>
    </source>
</evidence>
<comment type="caution">
    <text evidence="1">The sequence shown here is derived from an EMBL/GenBank/DDBJ whole genome shotgun (WGS) entry which is preliminary data.</text>
</comment>
<keyword evidence="2" id="KW-1185">Reference proteome</keyword>
<reference evidence="1 2" key="1">
    <citation type="submission" date="2012-09" db="EMBL/GenBank/DDBJ databases">
        <title>Genome Sequence of alkane-degrading Bacterium Alcanivorax jadensis T9.</title>
        <authorList>
            <person name="Lai Q."/>
            <person name="Shao Z."/>
        </authorList>
    </citation>
    <scope>NUCLEOTIDE SEQUENCE [LARGE SCALE GENOMIC DNA]</scope>
    <source>
        <strain evidence="1 2">T9</strain>
    </source>
</reference>